<evidence type="ECO:0000313" key="1">
    <source>
        <dbReference type="EMBL" id="KAJ8453492.1"/>
    </source>
</evidence>
<dbReference type="InterPro" id="IPR021109">
    <property type="entry name" value="Peptidase_aspartic_dom_sf"/>
</dbReference>
<protein>
    <recommendedName>
        <fullName evidence="3">Peptidase A2 domain-containing protein</fullName>
    </recommendedName>
</protein>
<gene>
    <name evidence="1" type="ORF">ONZ51_g13566</name>
</gene>
<sequence>MLNINGLGALTLCDAGSTTEMLSNDFAQVSRCDIIKLENPAVLQLGCAGSRSRINFGTRAPVTLGAFGAEVYFDIANLDRYDAVLGTPFLRRFGVMLDFKNNCVHIDGQSYPALSRAQVQENLRKRNVRQHVRARPMAQVTGEAEGRRE</sequence>
<dbReference type="EMBL" id="JAPEVG010001299">
    <property type="protein sequence ID" value="KAJ8453492.1"/>
    <property type="molecule type" value="Genomic_DNA"/>
</dbReference>
<accession>A0AAD7TEI6</accession>
<proteinExistence type="predicted"/>
<organism evidence="1 2">
    <name type="scientific">Trametes cubensis</name>
    <dbReference type="NCBI Taxonomy" id="1111947"/>
    <lineage>
        <taxon>Eukaryota</taxon>
        <taxon>Fungi</taxon>
        <taxon>Dikarya</taxon>
        <taxon>Basidiomycota</taxon>
        <taxon>Agaricomycotina</taxon>
        <taxon>Agaricomycetes</taxon>
        <taxon>Polyporales</taxon>
        <taxon>Polyporaceae</taxon>
        <taxon>Trametes</taxon>
    </lineage>
</organism>
<evidence type="ECO:0000313" key="2">
    <source>
        <dbReference type="Proteomes" id="UP001215151"/>
    </source>
</evidence>
<comment type="caution">
    <text evidence="1">The sequence shown here is derived from an EMBL/GenBank/DDBJ whole genome shotgun (WGS) entry which is preliminary data.</text>
</comment>
<reference evidence="1" key="1">
    <citation type="submission" date="2022-11" db="EMBL/GenBank/DDBJ databases">
        <title>Genome Sequence of Cubamyces cubensis.</title>
        <authorList>
            <person name="Buettner E."/>
        </authorList>
    </citation>
    <scope>NUCLEOTIDE SEQUENCE</scope>
    <source>
        <strain evidence="1">MPL-01</strain>
    </source>
</reference>
<keyword evidence="2" id="KW-1185">Reference proteome</keyword>
<name>A0AAD7TEI6_9APHY</name>
<dbReference type="CDD" id="cd00303">
    <property type="entry name" value="retropepsin_like"/>
    <property type="match status" value="1"/>
</dbReference>
<dbReference type="Proteomes" id="UP001215151">
    <property type="component" value="Unassembled WGS sequence"/>
</dbReference>
<evidence type="ECO:0008006" key="3">
    <source>
        <dbReference type="Google" id="ProtNLM"/>
    </source>
</evidence>
<dbReference type="Gene3D" id="2.40.70.10">
    <property type="entry name" value="Acid Proteases"/>
    <property type="match status" value="1"/>
</dbReference>
<dbReference type="AlphaFoldDB" id="A0AAD7TEI6"/>